<accession>A0A0G2AH44</accession>
<proteinExistence type="predicted"/>
<dbReference type="Proteomes" id="UP000034711">
    <property type="component" value="Unassembled WGS sequence"/>
</dbReference>
<evidence type="ECO:0000313" key="1">
    <source>
        <dbReference type="EMBL" id="KKW31879.1"/>
    </source>
</evidence>
<evidence type="ECO:0000313" key="2">
    <source>
        <dbReference type="Proteomes" id="UP000034711"/>
    </source>
</evidence>
<protein>
    <submittedName>
        <fullName evidence="1">Uncharacterized protein</fullName>
    </submittedName>
</protein>
<organism evidence="1 2">
    <name type="scientific">Candidatus Uhrbacteria bacterium GW2011_GWA2_53_10</name>
    <dbReference type="NCBI Taxonomy" id="1618980"/>
    <lineage>
        <taxon>Bacteria</taxon>
        <taxon>Candidatus Uhriibacteriota</taxon>
    </lineage>
</organism>
<name>A0A0G2AH44_9BACT</name>
<reference evidence="1 2" key="1">
    <citation type="journal article" date="2015" name="Nature">
        <title>rRNA introns, odd ribosomes, and small enigmatic genomes across a large radiation of phyla.</title>
        <authorList>
            <person name="Brown C.T."/>
            <person name="Hug L.A."/>
            <person name="Thomas B.C."/>
            <person name="Sharon I."/>
            <person name="Castelle C.J."/>
            <person name="Singh A."/>
            <person name="Wilkins M.J."/>
            <person name="Williams K.H."/>
            <person name="Banfield J.F."/>
        </authorList>
    </citation>
    <scope>NUCLEOTIDE SEQUENCE [LARGE SCALE GENOMIC DNA]</scope>
</reference>
<comment type="caution">
    <text evidence="1">The sequence shown here is derived from an EMBL/GenBank/DDBJ whole genome shotgun (WGS) entry which is preliminary data.</text>
</comment>
<gene>
    <name evidence="1" type="ORF">UY77_C0042G0006</name>
</gene>
<dbReference type="AlphaFoldDB" id="A0A0G2AH44"/>
<dbReference type="EMBL" id="LCRI01000042">
    <property type="protein sequence ID" value="KKW31879.1"/>
    <property type="molecule type" value="Genomic_DNA"/>
</dbReference>
<sequence length="128" mass="13891">MLLHLLADVYERFSTPAAALTSPTARVLLILQTWLAHAGVRLIIHLEGWHAVCAELRAYAVAVLIAATHVSTHSPTTDDVVLPVVQRVVHGDDATGWRPDDLERAGVEPAVLHVVPCSARSLEQRIIA</sequence>